<protein>
    <submittedName>
        <fullName evidence="1">Uncharacterized protein</fullName>
    </submittedName>
</protein>
<reference evidence="1" key="1">
    <citation type="submission" date="2019-06" db="EMBL/GenBank/DDBJ databases">
        <authorList>
            <consortium name="Wellcome Sanger Institute Data Sharing"/>
        </authorList>
    </citation>
    <scope>NUCLEOTIDE SEQUENCE [LARGE SCALE GENOMIC DNA]</scope>
</reference>
<proteinExistence type="predicted"/>
<evidence type="ECO:0000313" key="1">
    <source>
        <dbReference type="Ensembl" id="ENSMMDP00005049018.1"/>
    </source>
</evidence>
<dbReference type="Proteomes" id="UP000472263">
    <property type="component" value="Chromosome 8"/>
</dbReference>
<accession>A0A668ACU5</accession>
<dbReference type="AlphaFoldDB" id="A0A668ACU5"/>
<dbReference type="Ensembl" id="ENSMMDT00005049976.1">
    <property type="protein sequence ID" value="ENSMMDP00005049018.1"/>
    <property type="gene ID" value="ENSMMDG00005022287.1"/>
</dbReference>
<organism evidence="1 2">
    <name type="scientific">Myripristis murdjan</name>
    <name type="common">pinecone soldierfish</name>
    <dbReference type="NCBI Taxonomy" id="586833"/>
    <lineage>
        <taxon>Eukaryota</taxon>
        <taxon>Metazoa</taxon>
        <taxon>Chordata</taxon>
        <taxon>Craniata</taxon>
        <taxon>Vertebrata</taxon>
        <taxon>Euteleostomi</taxon>
        <taxon>Actinopterygii</taxon>
        <taxon>Neopterygii</taxon>
        <taxon>Teleostei</taxon>
        <taxon>Neoteleostei</taxon>
        <taxon>Acanthomorphata</taxon>
        <taxon>Holocentriformes</taxon>
        <taxon>Holocentridae</taxon>
        <taxon>Myripristis</taxon>
    </lineage>
</organism>
<sequence>MKLLGVQHAEGSVGVLDVVHVLHSFLQTFNHSDAMLGHFGIRHDGLVPLGPWVHNEINKTHLSLINLPCQSEGPNHIRLDLPPDPSDGLSLSICPLNHGANRL</sequence>
<keyword evidence="2" id="KW-1185">Reference proteome</keyword>
<dbReference type="InParanoid" id="A0A668ACU5"/>
<reference evidence="1" key="3">
    <citation type="submission" date="2025-09" db="UniProtKB">
        <authorList>
            <consortium name="Ensembl"/>
        </authorList>
    </citation>
    <scope>IDENTIFICATION</scope>
</reference>
<evidence type="ECO:0000313" key="2">
    <source>
        <dbReference type="Proteomes" id="UP000472263"/>
    </source>
</evidence>
<name>A0A668ACU5_9TELE</name>
<reference evidence="1" key="2">
    <citation type="submission" date="2025-08" db="UniProtKB">
        <authorList>
            <consortium name="Ensembl"/>
        </authorList>
    </citation>
    <scope>IDENTIFICATION</scope>
</reference>
<dbReference type="GeneTree" id="ENSGT00940000175631"/>